<evidence type="ECO:0000256" key="1">
    <source>
        <dbReference type="SAM" id="SignalP"/>
    </source>
</evidence>
<evidence type="ECO:0000313" key="2">
    <source>
        <dbReference type="EMBL" id="GAA51604.1"/>
    </source>
</evidence>
<keyword evidence="3" id="KW-1185">Reference proteome</keyword>
<proteinExistence type="predicted"/>
<evidence type="ECO:0008006" key="4">
    <source>
        <dbReference type="Google" id="ProtNLM"/>
    </source>
</evidence>
<name>G7YF71_CLOSI</name>
<sequence length="91" mass="10637">MRMLFLASLGKCFSLCLTVFYQEHLQPQKISVGDDSFYSMCCQFTLQHGSRTVMPEREREIERLLFPSVRWTISDHARDKYTLDIGKSAIQ</sequence>
<dbReference type="Proteomes" id="UP000008909">
    <property type="component" value="Unassembled WGS sequence"/>
</dbReference>
<evidence type="ECO:0000313" key="3">
    <source>
        <dbReference type="Proteomes" id="UP000008909"/>
    </source>
</evidence>
<organism evidence="2 3">
    <name type="scientific">Clonorchis sinensis</name>
    <name type="common">Chinese liver fluke</name>
    <dbReference type="NCBI Taxonomy" id="79923"/>
    <lineage>
        <taxon>Eukaryota</taxon>
        <taxon>Metazoa</taxon>
        <taxon>Spiralia</taxon>
        <taxon>Lophotrochozoa</taxon>
        <taxon>Platyhelminthes</taxon>
        <taxon>Trematoda</taxon>
        <taxon>Digenea</taxon>
        <taxon>Opisthorchiida</taxon>
        <taxon>Opisthorchiata</taxon>
        <taxon>Opisthorchiidae</taxon>
        <taxon>Clonorchis</taxon>
    </lineage>
</organism>
<gene>
    <name evidence="2" type="ORF">CLF_106453</name>
</gene>
<feature type="chain" id="PRO_5003506319" description="Secreted protein" evidence="1">
    <location>
        <begin position="19"/>
        <end position="91"/>
    </location>
</feature>
<reference evidence="2" key="1">
    <citation type="journal article" date="2011" name="Genome Biol.">
        <title>The draft genome of the carcinogenic human liver fluke Clonorchis sinensis.</title>
        <authorList>
            <person name="Wang X."/>
            <person name="Chen W."/>
            <person name="Huang Y."/>
            <person name="Sun J."/>
            <person name="Men J."/>
            <person name="Liu H."/>
            <person name="Luo F."/>
            <person name="Guo L."/>
            <person name="Lv X."/>
            <person name="Deng C."/>
            <person name="Zhou C."/>
            <person name="Fan Y."/>
            <person name="Li X."/>
            <person name="Huang L."/>
            <person name="Hu Y."/>
            <person name="Liang C."/>
            <person name="Hu X."/>
            <person name="Xu J."/>
            <person name="Yu X."/>
        </authorList>
    </citation>
    <scope>NUCLEOTIDE SEQUENCE [LARGE SCALE GENOMIC DNA]</scope>
    <source>
        <strain evidence="2">Henan</strain>
    </source>
</reference>
<dbReference type="AlphaFoldDB" id="G7YF71"/>
<dbReference type="EMBL" id="DF143174">
    <property type="protein sequence ID" value="GAA51604.1"/>
    <property type="molecule type" value="Genomic_DNA"/>
</dbReference>
<accession>G7YF71</accession>
<reference key="2">
    <citation type="submission" date="2011-10" db="EMBL/GenBank/DDBJ databases">
        <title>The genome and transcriptome sequence of Clonorchis sinensis provide insights into the carcinogenic liver fluke.</title>
        <authorList>
            <person name="Wang X."/>
            <person name="Huang Y."/>
            <person name="Chen W."/>
            <person name="Liu H."/>
            <person name="Guo L."/>
            <person name="Chen Y."/>
            <person name="Luo F."/>
            <person name="Zhou W."/>
            <person name="Sun J."/>
            <person name="Mao Q."/>
            <person name="Liang P."/>
            <person name="Zhou C."/>
            <person name="Tian Y."/>
            <person name="Men J."/>
            <person name="Lv X."/>
            <person name="Huang L."/>
            <person name="Zhou J."/>
            <person name="Hu Y."/>
            <person name="Li R."/>
            <person name="Zhang F."/>
            <person name="Lei H."/>
            <person name="Li X."/>
            <person name="Hu X."/>
            <person name="Liang C."/>
            <person name="Xu J."/>
            <person name="Wu Z."/>
            <person name="Yu X."/>
        </authorList>
    </citation>
    <scope>NUCLEOTIDE SEQUENCE</scope>
    <source>
        <strain>Henan</strain>
    </source>
</reference>
<feature type="signal peptide" evidence="1">
    <location>
        <begin position="1"/>
        <end position="18"/>
    </location>
</feature>
<protein>
    <recommendedName>
        <fullName evidence="4">Secreted protein</fullName>
    </recommendedName>
</protein>
<keyword evidence="1" id="KW-0732">Signal</keyword>